<organism evidence="1 2">
    <name type="scientific">Pangasianodon gigas</name>
    <name type="common">Mekong giant catfish</name>
    <name type="synonym">Pangasius gigas</name>
    <dbReference type="NCBI Taxonomy" id="30993"/>
    <lineage>
        <taxon>Eukaryota</taxon>
        <taxon>Metazoa</taxon>
        <taxon>Chordata</taxon>
        <taxon>Craniata</taxon>
        <taxon>Vertebrata</taxon>
        <taxon>Euteleostomi</taxon>
        <taxon>Actinopterygii</taxon>
        <taxon>Neopterygii</taxon>
        <taxon>Teleostei</taxon>
        <taxon>Ostariophysi</taxon>
        <taxon>Siluriformes</taxon>
        <taxon>Pangasiidae</taxon>
        <taxon>Pangasianodon</taxon>
    </lineage>
</organism>
<keyword evidence="2" id="KW-1185">Reference proteome</keyword>
<reference evidence="1 2" key="1">
    <citation type="journal article" date="2022" name="bioRxiv">
        <title>An ancient truncated duplication of the anti-Mullerian hormone receptor type 2 gene is a potential conserved master sex determinant in the Pangasiidae catfish family.</title>
        <authorList>
            <person name="Wen M."/>
            <person name="Pan Q."/>
            <person name="Jouanno E."/>
            <person name="Montfort J."/>
            <person name="Zahm M."/>
            <person name="Cabau C."/>
            <person name="Klopp C."/>
            <person name="Iampietro C."/>
            <person name="Roques C."/>
            <person name="Bouchez O."/>
            <person name="Castinel A."/>
            <person name="Donnadieu C."/>
            <person name="Parrinello H."/>
            <person name="Poncet C."/>
            <person name="Belmonte E."/>
            <person name="Gautier V."/>
            <person name="Avarre J.-C."/>
            <person name="Dugue R."/>
            <person name="Gustiano R."/>
            <person name="Ha T.T.T."/>
            <person name="Campet M."/>
            <person name="Sriphairoj K."/>
            <person name="Ribolli J."/>
            <person name="de Almeida F.L."/>
            <person name="Desvignes T."/>
            <person name="Postlethwait J.H."/>
            <person name="Bucao C.F."/>
            <person name="Robinson-Rechavi M."/>
            <person name="Bobe J."/>
            <person name="Herpin A."/>
            <person name="Guiguen Y."/>
        </authorList>
    </citation>
    <scope>NUCLEOTIDE SEQUENCE [LARGE SCALE GENOMIC DNA]</scope>
    <source>
        <strain evidence="1">YG-Dec2019</strain>
    </source>
</reference>
<name>A0ACC5WYT4_PANGG</name>
<dbReference type="EMBL" id="CM040465">
    <property type="protein sequence ID" value="MCI4383883.1"/>
    <property type="molecule type" value="Genomic_DNA"/>
</dbReference>
<sequence>MHAQLLRLFWKTSLLCVYSSCFANGVGSWIISARVGFTAVLPCEFNNMSIRALRVRWKIDKEIVFERLGEESYEGEGYKRRADVPEDELRKGNCSLVLKNVSVTDAGNYSSYLVLSRTKRSVSPGWSLIQIVELSVHGKSVTKVLIVW</sequence>
<gene>
    <name evidence="1" type="ORF">PGIGA_G00031780</name>
</gene>
<evidence type="ECO:0000313" key="1">
    <source>
        <dbReference type="EMBL" id="MCI4383883.1"/>
    </source>
</evidence>
<comment type="caution">
    <text evidence="1">The sequence shown here is derived from an EMBL/GenBank/DDBJ whole genome shotgun (WGS) entry which is preliminary data.</text>
</comment>
<proteinExistence type="predicted"/>
<dbReference type="Proteomes" id="UP000829447">
    <property type="component" value="Linkage Group LG12"/>
</dbReference>
<evidence type="ECO:0000313" key="2">
    <source>
        <dbReference type="Proteomes" id="UP000829447"/>
    </source>
</evidence>
<accession>A0ACC5WYT4</accession>
<protein>
    <submittedName>
        <fullName evidence="1">Uncharacterized protein</fullName>
    </submittedName>
</protein>